<dbReference type="NCBIfam" id="TIGR02206">
    <property type="entry name" value="intg_mem_TP0381"/>
    <property type="match status" value="1"/>
</dbReference>
<feature type="transmembrane region" description="Helical" evidence="1">
    <location>
        <begin position="98"/>
        <end position="120"/>
    </location>
</feature>
<protein>
    <submittedName>
        <fullName evidence="2">TIGR02206 family membrane protein</fullName>
    </submittedName>
</protein>
<keyword evidence="1" id="KW-0812">Transmembrane</keyword>
<proteinExistence type="predicted"/>
<dbReference type="Pfam" id="PF14808">
    <property type="entry name" value="TMEM164"/>
    <property type="match status" value="1"/>
</dbReference>
<keyword evidence="1" id="KW-0472">Membrane</keyword>
<feature type="transmembrane region" description="Helical" evidence="1">
    <location>
        <begin position="15"/>
        <end position="35"/>
    </location>
</feature>
<feature type="transmembrane region" description="Helical" evidence="1">
    <location>
        <begin position="198"/>
        <end position="218"/>
    </location>
</feature>
<comment type="caution">
    <text evidence="2">The sequence shown here is derived from an EMBL/GenBank/DDBJ whole genome shotgun (WGS) entry which is preliminary data.</text>
</comment>
<gene>
    <name evidence="2" type="ORF">DYH56_02505</name>
</gene>
<evidence type="ECO:0000256" key="1">
    <source>
        <dbReference type="SAM" id="Phobius"/>
    </source>
</evidence>
<sequence>MIIIREFTLFGIEHFFYIFGYGGLAVLAFYLPKIFKFNIDKFAKFSGYFILTEKIIELIYRYMVFNEPFTNLLPFNMCNYTLVLAALMMILRSNKIFNLVYFWSIGAILAILTPDIRVAFPNYSNISFFTTHYYIYFAVFYCLKYFKFTITFDALKKSYIYINGIMLVLFPLNFLLNTNYMFLKRKPLRSPMDFLGPWPYYIISLEVVMIVLFTLMYLPFRKKN</sequence>
<feature type="transmembrane region" description="Helical" evidence="1">
    <location>
        <begin position="72"/>
        <end position="91"/>
    </location>
</feature>
<name>A0ABX9KKA3_9FUSO</name>
<keyword evidence="3" id="KW-1185">Reference proteome</keyword>
<evidence type="ECO:0000313" key="3">
    <source>
        <dbReference type="Proteomes" id="UP000263486"/>
    </source>
</evidence>
<dbReference type="EMBL" id="QUAJ01000003">
    <property type="protein sequence ID" value="REI42658.1"/>
    <property type="molecule type" value="Genomic_DNA"/>
</dbReference>
<dbReference type="RefSeq" id="WP_114641282.1">
    <property type="nucleotide sequence ID" value="NZ_JAACIO010000003.1"/>
</dbReference>
<feature type="transmembrane region" description="Helical" evidence="1">
    <location>
        <begin position="126"/>
        <end position="146"/>
    </location>
</feature>
<keyword evidence="1" id="KW-1133">Transmembrane helix</keyword>
<dbReference type="InterPro" id="IPR011737">
    <property type="entry name" value="CHP02206_TP0381"/>
</dbReference>
<dbReference type="Proteomes" id="UP000263486">
    <property type="component" value="Unassembled WGS sequence"/>
</dbReference>
<evidence type="ECO:0000313" key="2">
    <source>
        <dbReference type="EMBL" id="REI42658.1"/>
    </source>
</evidence>
<reference evidence="2 3" key="1">
    <citation type="submission" date="2018-08" db="EMBL/GenBank/DDBJ databases">
        <title>Draft genome sequence of Psychrilyobacter sp. strain SD5 isolated from Black Sea water.</title>
        <authorList>
            <person name="Yadav S."/>
            <person name="Villanueva L."/>
            <person name="Damste J.S.S."/>
        </authorList>
    </citation>
    <scope>NUCLEOTIDE SEQUENCE [LARGE SCALE GENOMIC DNA]</scope>
    <source>
        <strain evidence="2 3">SD5</strain>
    </source>
</reference>
<feature type="transmembrane region" description="Helical" evidence="1">
    <location>
        <begin position="158"/>
        <end position="178"/>
    </location>
</feature>
<organism evidence="2 3">
    <name type="scientific">Psychrilyobacter piezotolerans</name>
    <dbReference type="NCBI Taxonomy" id="2293438"/>
    <lineage>
        <taxon>Bacteria</taxon>
        <taxon>Fusobacteriati</taxon>
        <taxon>Fusobacteriota</taxon>
        <taxon>Fusobacteriia</taxon>
        <taxon>Fusobacteriales</taxon>
        <taxon>Fusobacteriaceae</taxon>
        <taxon>Psychrilyobacter</taxon>
    </lineage>
</organism>
<accession>A0ABX9KKA3</accession>